<proteinExistence type="predicted"/>
<dbReference type="AlphaFoldDB" id="A0A2T9YUP7"/>
<accession>A0A2T9YUP7</accession>
<dbReference type="EMBL" id="MBFR01000042">
    <property type="protein sequence ID" value="PVU96039.1"/>
    <property type="molecule type" value="Genomic_DNA"/>
</dbReference>
<dbReference type="PANTHER" id="PTHR21581:SF6">
    <property type="entry name" value="TRAFFICKING PROTEIN PARTICLE COMPLEX SUBUNIT 12"/>
    <property type="match status" value="1"/>
</dbReference>
<comment type="caution">
    <text evidence="1">The sequence shown here is derived from an EMBL/GenBank/DDBJ whole genome shotgun (WGS) entry which is preliminary data.</text>
</comment>
<keyword evidence="2" id="KW-1185">Reference proteome</keyword>
<dbReference type="PANTHER" id="PTHR21581">
    <property type="entry name" value="D-ALANYL-D-ALANINE CARBOXYPEPTIDASE"/>
    <property type="match status" value="1"/>
</dbReference>
<dbReference type="SUPFAM" id="SSF48452">
    <property type="entry name" value="TPR-like"/>
    <property type="match status" value="1"/>
</dbReference>
<dbReference type="Proteomes" id="UP000245383">
    <property type="component" value="Unassembled WGS sequence"/>
</dbReference>
<sequence>MNINDPKLFQRIKLVDALTDILYSNVPPVSRPKRDVITEDIPKKVYSFDEIEQLVQTNSWRMISLATKMSITQLASDETALILQLGLYKSAYKEVSQLETAYKTQNFALYHEDNEHTGDQDAWLADWPFELCLLRASLPNYSNKDLDTSINRFCELIQFNKNKKFWLPATSVEPEILASLCKTRSVQLLVNLVGLLLLEKSYTLAIDLIQEEIAESKDDVILLSFFGRCGYISKAYSAFKSVCELDNQSELDTMNWAYYYVSVGDWKQAKLFFGEALKFHSNDLNYTLANNEAICEFYLGNIPGMLQSLEKIMQEMPSAAGTDESLVYNYCSAVELACSGSWQKSLKVQKIIDVGQWAGDGFNTKVFKFATDS</sequence>
<dbReference type="Gene3D" id="1.25.40.10">
    <property type="entry name" value="Tetratricopeptide repeat domain"/>
    <property type="match status" value="1"/>
</dbReference>
<name>A0A2T9YUP7_9FUNG</name>
<dbReference type="OrthoDB" id="428342at2759"/>
<reference evidence="1 2" key="1">
    <citation type="journal article" date="2018" name="MBio">
        <title>Comparative Genomics Reveals the Core Gene Toolbox for the Fungus-Insect Symbiosis.</title>
        <authorList>
            <person name="Wang Y."/>
            <person name="Stata M."/>
            <person name="Wang W."/>
            <person name="Stajich J.E."/>
            <person name="White M.M."/>
            <person name="Moncalvo J.M."/>
        </authorList>
    </citation>
    <scope>NUCLEOTIDE SEQUENCE [LARGE SCALE GENOMIC DNA]</scope>
    <source>
        <strain evidence="1 2">SWE-8-4</strain>
    </source>
</reference>
<organism evidence="1 2">
    <name type="scientific">Smittium simulii</name>
    <dbReference type="NCBI Taxonomy" id="133385"/>
    <lineage>
        <taxon>Eukaryota</taxon>
        <taxon>Fungi</taxon>
        <taxon>Fungi incertae sedis</taxon>
        <taxon>Zoopagomycota</taxon>
        <taxon>Kickxellomycotina</taxon>
        <taxon>Harpellomycetes</taxon>
        <taxon>Harpellales</taxon>
        <taxon>Legeriomycetaceae</taxon>
        <taxon>Smittium</taxon>
    </lineage>
</organism>
<dbReference type="STRING" id="133385.A0A2T9YUP7"/>
<evidence type="ECO:0000313" key="2">
    <source>
        <dbReference type="Proteomes" id="UP000245383"/>
    </source>
</evidence>
<gene>
    <name evidence="1" type="ORF">BB561_001428</name>
</gene>
<evidence type="ECO:0000313" key="1">
    <source>
        <dbReference type="EMBL" id="PVU96039.1"/>
    </source>
</evidence>
<dbReference type="InterPro" id="IPR011990">
    <property type="entry name" value="TPR-like_helical_dom_sf"/>
</dbReference>
<protein>
    <submittedName>
        <fullName evidence="1">Uncharacterized protein</fullName>
    </submittedName>
</protein>